<feature type="region of interest" description="Disordered" evidence="1">
    <location>
        <begin position="1"/>
        <end position="27"/>
    </location>
</feature>
<protein>
    <recommendedName>
        <fullName evidence="4">Mobilisation protein (MobC)</fullName>
    </recommendedName>
</protein>
<keyword evidence="3" id="KW-1185">Reference proteome</keyword>
<evidence type="ECO:0000313" key="3">
    <source>
        <dbReference type="Proteomes" id="UP000236723"/>
    </source>
</evidence>
<sequence>MTAKHNGMGRQGHRRRRQKEPRSRGVRVPFTEAEYAAVCAAAERQQMAVAAYAGQVLVAVAEGADPPQWTPLRELMGQVIRAAEQVRRIGNNLNQAVAALHALGRPTGALEGYARVASAAVENLDELAEEIRRRLP</sequence>
<evidence type="ECO:0000313" key="2">
    <source>
        <dbReference type="EMBL" id="SEG94076.1"/>
    </source>
</evidence>
<dbReference type="OrthoDB" id="3479972at2"/>
<dbReference type="EMBL" id="FNVO01000043">
    <property type="protein sequence ID" value="SEG94076.1"/>
    <property type="molecule type" value="Genomic_DNA"/>
</dbReference>
<proteinExistence type="predicted"/>
<name>A0A1H6EAX7_9ACTN</name>
<dbReference type="AlphaFoldDB" id="A0A1H6EAX7"/>
<dbReference type="Proteomes" id="UP000236723">
    <property type="component" value="Unassembled WGS sequence"/>
</dbReference>
<evidence type="ECO:0000256" key="1">
    <source>
        <dbReference type="SAM" id="MobiDB-lite"/>
    </source>
</evidence>
<gene>
    <name evidence="2" type="ORF">SAMN04489712_1434</name>
</gene>
<accession>A0A1H6EAX7</accession>
<evidence type="ECO:0008006" key="4">
    <source>
        <dbReference type="Google" id="ProtNLM"/>
    </source>
</evidence>
<dbReference type="RefSeq" id="WP_146087693.1">
    <property type="nucleotide sequence ID" value="NZ_FNVO01000043.1"/>
</dbReference>
<organism evidence="2 3">
    <name type="scientific">Thermomonospora echinospora</name>
    <dbReference type="NCBI Taxonomy" id="1992"/>
    <lineage>
        <taxon>Bacteria</taxon>
        <taxon>Bacillati</taxon>
        <taxon>Actinomycetota</taxon>
        <taxon>Actinomycetes</taxon>
        <taxon>Streptosporangiales</taxon>
        <taxon>Thermomonosporaceae</taxon>
        <taxon>Thermomonospora</taxon>
    </lineage>
</organism>
<reference evidence="3" key="1">
    <citation type="submission" date="2016-10" db="EMBL/GenBank/DDBJ databases">
        <authorList>
            <person name="Varghese N."/>
            <person name="Submissions S."/>
        </authorList>
    </citation>
    <scope>NUCLEOTIDE SEQUENCE [LARGE SCALE GENOMIC DNA]</scope>
    <source>
        <strain evidence="3">DSM 43163</strain>
    </source>
</reference>